<gene>
    <name evidence="1" type="ordered locus">STAUR_6934</name>
    <name evidence="2" type="ORF">STIAU_8343</name>
</gene>
<proteinExistence type="predicted"/>
<dbReference type="EMBL" id="AAMD01000001">
    <property type="protein sequence ID" value="EAU70021.1"/>
    <property type="molecule type" value="Genomic_DNA"/>
</dbReference>
<dbReference type="Pfam" id="PF17269">
    <property type="entry name" value="DUF5335"/>
    <property type="match status" value="1"/>
</dbReference>
<evidence type="ECO:0000313" key="1">
    <source>
        <dbReference type="EMBL" id="ADO74690.1"/>
    </source>
</evidence>
<dbReference type="EMBL" id="CP002271">
    <property type="protein sequence ID" value="ADO74690.1"/>
    <property type="molecule type" value="Genomic_DNA"/>
</dbReference>
<dbReference type="KEGG" id="sur:STAUR_6934"/>
<dbReference type="OrthoDB" id="5519078at2"/>
<evidence type="ECO:0000313" key="3">
    <source>
        <dbReference type="Proteomes" id="UP000001351"/>
    </source>
</evidence>
<evidence type="ECO:0000313" key="4">
    <source>
        <dbReference type="Proteomes" id="UP000032702"/>
    </source>
</evidence>
<dbReference type="Proteomes" id="UP000032702">
    <property type="component" value="Unassembled WGS sequence"/>
</dbReference>
<keyword evidence="3" id="KW-1185">Reference proteome</keyword>
<reference evidence="2 4" key="1">
    <citation type="submission" date="2006-04" db="EMBL/GenBank/DDBJ databases">
        <authorList>
            <person name="Nierman W.C."/>
        </authorList>
    </citation>
    <scope>NUCLEOTIDE SEQUENCE [LARGE SCALE GENOMIC DNA]</scope>
    <source>
        <strain evidence="2 4">DW4/3-1</strain>
    </source>
</reference>
<dbReference type="Proteomes" id="UP000001351">
    <property type="component" value="Chromosome"/>
</dbReference>
<sequence>MERTMEIPHQGWSDYFASLSRRALNHPIRVEVESGELGAQELVRALPLVEIEVETKGSEMGDIELTLGSERQDFMHRIAAPAQVYLKIDEDGNLECLSIEDHHGERTLLFFEGDIGVPAWPHSSGQEAEPPAQGL</sequence>
<reference evidence="1 3" key="2">
    <citation type="journal article" date="2011" name="Mol. Biol. Evol.">
        <title>Comparative genomic analysis of fruiting body formation in Myxococcales.</title>
        <authorList>
            <person name="Huntley S."/>
            <person name="Hamann N."/>
            <person name="Wegener-Feldbrugge S."/>
            <person name="Treuner-Lange A."/>
            <person name="Kube M."/>
            <person name="Reinhardt R."/>
            <person name="Klages S."/>
            <person name="Muller R."/>
            <person name="Ronning C.M."/>
            <person name="Nierman W.C."/>
            <person name="Sogaard-Andersen L."/>
        </authorList>
    </citation>
    <scope>NUCLEOTIDE SEQUENCE [LARGE SCALE GENOMIC DNA]</scope>
    <source>
        <strain evidence="1 3">DW4/3-1</strain>
    </source>
</reference>
<accession>Q09E99</accession>
<organism evidence="2 4">
    <name type="scientific">Stigmatella aurantiaca (strain DW4/3-1)</name>
    <dbReference type="NCBI Taxonomy" id="378806"/>
    <lineage>
        <taxon>Bacteria</taxon>
        <taxon>Pseudomonadati</taxon>
        <taxon>Myxococcota</taxon>
        <taxon>Myxococcia</taxon>
        <taxon>Myxococcales</taxon>
        <taxon>Cystobacterineae</taxon>
        <taxon>Archangiaceae</taxon>
        <taxon>Stigmatella</taxon>
    </lineage>
</organism>
<dbReference type="InterPro" id="IPR035223">
    <property type="entry name" value="DUF5335"/>
</dbReference>
<protein>
    <submittedName>
        <fullName evidence="1">Conserved uncharacterized protein</fullName>
    </submittedName>
</protein>
<dbReference type="HOGENOM" id="CLU_1979125_0_0_7"/>
<dbReference type="RefSeq" id="WP_002609325.1">
    <property type="nucleotide sequence ID" value="NC_014623.1"/>
</dbReference>
<dbReference type="AlphaFoldDB" id="Q09E99"/>
<evidence type="ECO:0000313" key="2">
    <source>
        <dbReference type="EMBL" id="EAU70021.1"/>
    </source>
</evidence>
<name>Q09E99_STIAD</name>